<dbReference type="Gene3D" id="3.40.960.10">
    <property type="entry name" value="VSR Endonuclease"/>
    <property type="match status" value="1"/>
</dbReference>
<keyword evidence="3" id="KW-1185">Reference proteome</keyword>
<feature type="domain" description="DUF559" evidence="1">
    <location>
        <begin position="179"/>
        <end position="269"/>
    </location>
</feature>
<dbReference type="PANTHER" id="PTHR38590:SF1">
    <property type="entry name" value="BLL0828 PROTEIN"/>
    <property type="match status" value="1"/>
</dbReference>
<protein>
    <submittedName>
        <fullName evidence="2">DUF559 domain-containing protein</fullName>
    </submittedName>
</protein>
<dbReference type="Proteomes" id="UP001595767">
    <property type="component" value="Unassembled WGS sequence"/>
</dbReference>
<proteinExistence type="predicted"/>
<dbReference type="RefSeq" id="WP_378551147.1">
    <property type="nucleotide sequence ID" value="NZ_JBHSBA010000006.1"/>
</dbReference>
<accession>A0ABV8L602</accession>
<dbReference type="PANTHER" id="PTHR38590">
    <property type="entry name" value="BLL0828 PROTEIN"/>
    <property type="match status" value="1"/>
</dbReference>
<comment type="caution">
    <text evidence="2">The sequence shown here is derived from an EMBL/GenBank/DDBJ whole genome shotgun (WGS) entry which is preliminary data.</text>
</comment>
<dbReference type="Pfam" id="PF04480">
    <property type="entry name" value="DUF559"/>
    <property type="match status" value="1"/>
</dbReference>
<gene>
    <name evidence="2" type="ORF">ACFOW8_14645</name>
</gene>
<dbReference type="InterPro" id="IPR011335">
    <property type="entry name" value="Restrct_endonuc-II-like"/>
</dbReference>
<organism evidence="2 3">
    <name type="scientific">Nocardia rhizosphaerae</name>
    <dbReference type="NCBI Taxonomy" id="1691571"/>
    <lineage>
        <taxon>Bacteria</taxon>
        <taxon>Bacillati</taxon>
        <taxon>Actinomycetota</taxon>
        <taxon>Actinomycetes</taxon>
        <taxon>Mycobacteriales</taxon>
        <taxon>Nocardiaceae</taxon>
        <taxon>Nocardia</taxon>
    </lineage>
</organism>
<sequence length="294" mass="33461">MDYGIRTRSQLLAEGVPPGTIDDRCRRGVYVRVLPRTYSLGPPTALGRCAAVIEWLPGARLSHRTAAWLWNLLPEPDVIEATVPKAVSRKAPPWLRLYRRDLPDSALDRSADLPVVTPAQTLFDCVAVLPEAEADRLVDRTLGRVASRSAVLEICRGHGAPAMRRQLREAALKSVSEPERLFARALARRRLYLLPNHSVGPFVGDFVDESTRTIVEIDGWEFHSDRQTFRSDRRRQNWLQRRGWLVLRFAAHDVLNHMETCVDEVESVVRPRRCGPRLSHIERRIGRDIYRGGD</sequence>
<dbReference type="InterPro" id="IPR007569">
    <property type="entry name" value="DUF559"/>
</dbReference>
<evidence type="ECO:0000313" key="3">
    <source>
        <dbReference type="Proteomes" id="UP001595767"/>
    </source>
</evidence>
<evidence type="ECO:0000259" key="1">
    <source>
        <dbReference type="Pfam" id="PF04480"/>
    </source>
</evidence>
<name>A0ABV8L602_9NOCA</name>
<dbReference type="SUPFAM" id="SSF52980">
    <property type="entry name" value="Restriction endonuclease-like"/>
    <property type="match status" value="1"/>
</dbReference>
<evidence type="ECO:0000313" key="2">
    <source>
        <dbReference type="EMBL" id="MFC4126172.1"/>
    </source>
</evidence>
<dbReference type="EMBL" id="JBHSBA010000006">
    <property type="protein sequence ID" value="MFC4126172.1"/>
    <property type="molecule type" value="Genomic_DNA"/>
</dbReference>
<dbReference type="InterPro" id="IPR047216">
    <property type="entry name" value="Endonuclease_DUF559_bact"/>
</dbReference>
<reference evidence="3" key="1">
    <citation type="journal article" date="2019" name="Int. J. Syst. Evol. Microbiol.">
        <title>The Global Catalogue of Microorganisms (GCM) 10K type strain sequencing project: providing services to taxonomists for standard genome sequencing and annotation.</title>
        <authorList>
            <consortium name="The Broad Institute Genomics Platform"/>
            <consortium name="The Broad Institute Genome Sequencing Center for Infectious Disease"/>
            <person name="Wu L."/>
            <person name="Ma J."/>
        </authorList>
    </citation>
    <scope>NUCLEOTIDE SEQUENCE [LARGE SCALE GENOMIC DNA]</scope>
    <source>
        <strain evidence="3">CGMCC 4.7204</strain>
    </source>
</reference>